<comment type="caution">
    <text evidence="1">The sequence shown here is derived from an EMBL/GenBank/DDBJ whole genome shotgun (WGS) entry which is preliminary data.</text>
</comment>
<dbReference type="Pfam" id="PF07852">
    <property type="entry name" value="DUF1642"/>
    <property type="match status" value="1"/>
</dbReference>
<reference evidence="1 2" key="1">
    <citation type="submission" date="2019-11" db="EMBL/GenBank/DDBJ databases">
        <title>Growth characteristics of pneumococcus vary with the chemical composition of the capsule and with environmental conditions.</title>
        <authorList>
            <person name="Tothpal A."/>
            <person name="Desobry K."/>
            <person name="Joshi S."/>
            <person name="Wyllie A.L."/>
            <person name="Weinberger D.M."/>
        </authorList>
    </citation>
    <scope>NUCLEOTIDE SEQUENCE [LARGE SCALE GENOMIC DNA]</scope>
    <source>
        <strain evidence="2">pnumococcus23A</strain>
    </source>
</reference>
<dbReference type="InterPro" id="IPR012865">
    <property type="entry name" value="DUF1642"/>
</dbReference>
<sequence length="228" mass="26983">MNKQELIKKLEERRTIIGNFQGYAVWWKDVKEIFEQLDEPEIGHADEAPRYVKNILARLRELPLHDREVWLKAIMSEFEQDFSHAKWREGYEQGKIEGMVEREKVIVPQCVADWIEEARKACKDVVDFFEFNFTNDEVGKWFMQELPFDLAARAWLDGYEVEEEKRYTVVTKATKQPLYYNAMDKKLFFSMGGLATKFTRKQLEEVGVGWVFDCPGIEIEEVEYDTNA</sequence>
<organism evidence="1 2">
    <name type="scientific">Streptococcus pneumoniae</name>
    <dbReference type="NCBI Taxonomy" id="1313"/>
    <lineage>
        <taxon>Bacteria</taxon>
        <taxon>Bacillati</taxon>
        <taxon>Bacillota</taxon>
        <taxon>Bacilli</taxon>
        <taxon>Lactobacillales</taxon>
        <taxon>Streptococcaceae</taxon>
        <taxon>Streptococcus</taxon>
    </lineage>
</organism>
<dbReference type="Proteomes" id="UP000490982">
    <property type="component" value="Unassembled WGS sequence"/>
</dbReference>
<dbReference type="EMBL" id="WNHS01000115">
    <property type="protein sequence ID" value="MTW25340.1"/>
    <property type="molecule type" value="Genomic_DNA"/>
</dbReference>
<evidence type="ECO:0000313" key="1">
    <source>
        <dbReference type="EMBL" id="MTW25340.1"/>
    </source>
</evidence>
<evidence type="ECO:0000313" key="2">
    <source>
        <dbReference type="Proteomes" id="UP000490982"/>
    </source>
</evidence>
<gene>
    <name evidence="1" type="ORF">GM537_11075</name>
</gene>
<protein>
    <submittedName>
        <fullName evidence="1">DUF1642 domain-containing protein</fullName>
    </submittedName>
</protein>
<dbReference type="RefSeq" id="WP_155459594.1">
    <property type="nucleotide sequence ID" value="NZ_WNHS01000115.1"/>
</dbReference>
<proteinExistence type="predicted"/>
<accession>A0A6G2DVS1</accession>
<dbReference type="AlphaFoldDB" id="A0A6G2DVS1"/>
<name>A0A6G2DVS1_STREE</name>